<keyword evidence="7" id="KW-1185">Reference proteome</keyword>
<dbReference type="Proteomes" id="UP000184330">
    <property type="component" value="Unassembled WGS sequence"/>
</dbReference>
<feature type="compositionally biased region" description="Basic and acidic residues" evidence="3">
    <location>
        <begin position="327"/>
        <end position="347"/>
    </location>
</feature>
<dbReference type="InterPro" id="IPR036259">
    <property type="entry name" value="MFS_trans_sf"/>
</dbReference>
<feature type="transmembrane region" description="Helical" evidence="4">
    <location>
        <begin position="169"/>
        <end position="196"/>
    </location>
</feature>
<feature type="transmembrane region" description="Helical" evidence="4">
    <location>
        <begin position="448"/>
        <end position="470"/>
    </location>
</feature>
<feature type="transmembrane region" description="Helical" evidence="4">
    <location>
        <begin position="521"/>
        <end position="538"/>
    </location>
</feature>
<dbReference type="STRING" id="576137.A0A1L7XJK5"/>
<dbReference type="GO" id="GO:0005886">
    <property type="term" value="C:plasma membrane"/>
    <property type="evidence" value="ECO:0007669"/>
    <property type="project" value="UniProtKB-SubCell"/>
</dbReference>
<keyword evidence="4" id="KW-1133">Transmembrane helix</keyword>
<dbReference type="SUPFAM" id="SSF103473">
    <property type="entry name" value="MFS general substrate transporter"/>
    <property type="match status" value="1"/>
</dbReference>
<feature type="transmembrane region" description="Helical" evidence="4">
    <location>
        <begin position="93"/>
        <end position="115"/>
    </location>
</feature>
<organism evidence="6 7">
    <name type="scientific">Phialocephala subalpina</name>
    <dbReference type="NCBI Taxonomy" id="576137"/>
    <lineage>
        <taxon>Eukaryota</taxon>
        <taxon>Fungi</taxon>
        <taxon>Dikarya</taxon>
        <taxon>Ascomycota</taxon>
        <taxon>Pezizomycotina</taxon>
        <taxon>Leotiomycetes</taxon>
        <taxon>Helotiales</taxon>
        <taxon>Mollisiaceae</taxon>
        <taxon>Phialocephala</taxon>
        <taxon>Phialocephala fortinii species complex</taxon>
    </lineage>
</organism>
<dbReference type="InterPro" id="IPR050375">
    <property type="entry name" value="MFS_TsgA-like"/>
</dbReference>
<gene>
    <name evidence="6" type="ORF">PAC_15098</name>
</gene>
<feature type="transmembrane region" description="Helical" evidence="4">
    <location>
        <begin position="393"/>
        <end position="411"/>
    </location>
</feature>
<accession>A0A1L7XJK5</accession>
<comment type="subcellular location">
    <subcellularLocation>
        <location evidence="1">Cell inner membrane</location>
        <topology evidence="1">Multi-pass membrane protein</topology>
    </subcellularLocation>
</comment>
<feature type="transmembrane region" description="Helical" evidence="4">
    <location>
        <begin position="208"/>
        <end position="230"/>
    </location>
</feature>
<keyword evidence="4" id="KW-0472">Membrane</keyword>
<reference evidence="6 7" key="1">
    <citation type="submission" date="2016-03" db="EMBL/GenBank/DDBJ databases">
        <authorList>
            <person name="Ploux O."/>
        </authorList>
    </citation>
    <scope>NUCLEOTIDE SEQUENCE [LARGE SCALE GENOMIC DNA]</scope>
    <source>
        <strain evidence="6 7">UAMH 11012</strain>
    </source>
</reference>
<evidence type="ECO:0000256" key="3">
    <source>
        <dbReference type="SAM" id="MobiDB-lite"/>
    </source>
</evidence>
<evidence type="ECO:0000256" key="4">
    <source>
        <dbReference type="SAM" id="Phobius"/>
    </source>
</evidence>
<dbReference type="PANTHER" id="PTHR43702">
    <property type="entry name" value="L-FUCOSE-PROTON SYMPORTER"/>
    <property type="match status" value="1"/>
</dbReference>
<name>A0A1L7XJK5_9HELO</name>
<feature type="domain" description="Rhodopsin" evidence="5">
    <location>
        <begin position="32"/>
        <end position="289"/>
    </location>
</feature>
<keyword evidence="2" id="KW-1003">Cell membrane</keyword>
<keyword evidence="4" id="KW-0812">Transmembrane</keyword>
<evidence type="ECO:0000256" key="1">
    <source>
        <dbReference type="ARBA" id="ARBA00004429"/>
    </source>
</evidence>
<protein>
    <recommendedName>
        <fullName evidence="5">Rhodopsin domain-containing protein</fullName>
    </recommendedName>
</protein>
<dbReference type="Pfam" id="PF20684">
    <property type="entry name" value="Fung_rhodopsin"/>
    <property type="match status" value="1"/>
</dbReference>
<sequence>MSSETGQENSRPGTIVAVAITVVALSFSTVLLRLISRLVLIRRATLDDLFIVVAWLIALAMSIAMCLGTHYGLGKHDQYIHMDWRGILNRLQYVSSVLYNPALMATKTSILIFYLRLTSAARRFFKLATITILVVVNVAGCVLTVLNIIQCLPIDAAFQYPQPSGARCIGILNLSLASAPVNIITDLAILFLPLPIFTSLGIPRKQKIVLVFVFATGVFVTAVDVVRIAYLQQASQMGLHWGNLNDTSDNNMTDPNFFWYASQSLMWSIVEVNIGITCACIPTLKPVVSWAACHLPLRSWIWTSRQELLSTSRQQFEMEERGSTMEWRKDTLVDRRNNRQADNRTEPEGEPLPQFLQSDIDLGTTQSPGILFGDSVGSSSSGKMTQLEIRVTYALYYCGYFVAPATFGWIVLPKYSFKATIITGLCIYSCGVLIFWPSAILGSLPAFMISNLIVGTGIATLEMGINPFVALCGRPEFPEARLNFSYFVRGLGGTISLFVVREPIFGSQGDPRTLVIAQWEYLGLAVLCIASMLVLYYLPLPDASDADLASQSSGWRSIGTPRIGRFSVTYVTLAFGIATQLCYKPVESSIAMIEVSYMDSLTKAGAQACLTAGRLVASIAMIFLKPRHILAFSQFASVAAAVAAFRADRKGIVADTMLVLFFISPIYPTTMGTCLRGLGSRIKPASVLILAASSSAAIVISVLGILLDRSTCRRAWLLMVGLLIPMIVFPLYLNLTPAARKQVDPVKDKKARRVGSYLKDVHEAAGQVEGDIASLSSEIQNLESLNKPIKHLHETEVESLPDDAKELPDLDRELWRITSSNLRDCQETAKKLEIVLDGIAGKHGNKVAGWRDGIRKQLRKQSKDGELNNMSLRVSLNRQSLHTSLTMLDLLGFQLHRQIAALQSKLPREEKGTTYDSLALQQTLYHHFGYWVHWDSLMANTPSFWGVFTIDASSQETAQQSFETIARLCKIDANERAARSWLSSSERPWLLLVNNADDPKLELEKYLPEGEHGLTIITTRNPSIKTYGTIGQGFYHFSKLDDTEASQLLLKAAECLEAPTPPIVKWAATITTALGCLPLALVHTGAAIKNKYCGWERYLTYYERSWKTIRENQQLSRNGEEEKEMEE</sequence>
<evidence type="ECO:0000313" key="6">
    <source>
        <dbReference type="EMBL" id="CZR65198.1"/>
    </source>
</evidence>
<feature type="transmembrane region" description="Helical" evidence="4">
    <location>
        <begin position="482"/>
        <end position="500"/>
    </location>
</feature>
<evidence type="ECO:0000259" key="5">
    <source>
        <dbReference type="Pfam" id="PF20684"/>
    </source>
</evidence>
<dbReference type="SUPFAM" id="SSF52540">
    <property type="entry name" value="P-loop containing nucleoside triphosphate hydrolases"/>
    <property type="match status" value="1"/>
</dbReference>
<dbReference type="Gene3D" id="1.20.1250.20">
    <property type="entry name" value="MFS general substrate transporter like domains"/>
    <property type="match status" value="2"/>
</dbReference>
<feature type="transmembrane region" description="Helical" evidence="4">
    <location>
        <begin position="417"/>
        <end position="436"/>
    </location>
</feature>
<dbReference type="PANTHER" id="PTHR43702:SF13">
    <property type="entry name" value="MONOSACCHARIDE TRANSPORTER, PUTATIVE (AFU_ORTHOLOGUE AFUA_4G06630)-RELATED"/>
    <property type="match status" value="1"/>
</dbReference>
<dbReference type="OrthoDB" id="546893at2759"/>
<proteinExistence type="predicted"/>
<dbReference type="InterPro" id="IPR027417">
    <property type="entry name" value="P-loop_NTPase"/>
</dbReference>
<feature type="transmembrane region" description="Helical" evidence="4">
    <location>
        <begin position="685"/>
        <end position="707"/>
    </location>
</feature>
<feature type="transmembrane region" description="Helical" evidence="4">
    <location>
        <begin position="127"/>
        <end position="149"/>
    </location>
</feature>
<dbReference type="EMBL" id="FJOG01000029">
    <property type="protein sequence ID" value="CZR65198.1"/>
    <property type="molecule type" value="Genomic_DNA"/>
</dbReference>
<feature type="transmembrane region" description="Helical" evidence="4">
    <location>
        <begin position="657"/>
        <end position="679"/>
    </location>
</feature>
<dbReference type="AlphaFoldDB" id="A0A1L7XJK5"/>
<evidence type="ECO:0000313" key="7">
    <source>
        <dbReference type="Proteomes" id="UP000184330"/>
    </source>
</evidence>
<feature type="transmembrane region" description="Helical" evidence="4">
    <location>
        <begin position="15"/>
        <end position="36"/>
    </location>
</feature>
<evidence type="ECO:0000256" key="2">
    <source>
        <dbReference type="ARBA" id="ARBA00022475"/>
    </source>
</evidence>
<feature type="transmembrane region" description="Helical" evidence="4">
    <location>
        <begin position="48"/>
        <end position="73"/>
    </location>
</feature>
<feature type="region of interest" description="Disordered" evidence="3">
    <location>
        <begin position="327"/>
        <end position="353"/>
    </location>
</feature>
<feature type="transmembrane region" description="Helical" evidence="4">
    <location>
        <begin position="714"/>
        <end position="733"/>
    </location>
</feature>
<dbReference type="InterPro" id="IPR049326">
    <property type="entry name" value="Rhodopsin_dom_fungi"/>
</dbReference>